<dbReference type="EMBL" id="JBHTND010000054">
    <property type="protein sequence ID" value="MFD1304121.1"/>
    <property type="molecule type" value="Genomic_DNA"/>
</dbReference>
<proteinExistence type="predicted"/>
<dbReference type="RefSeq" id="WP_238209297.1">
    <property type="nucleotide sequence ID" value="NZ_JBHTND010000054.1"/>
</dbReference>
<dbReference type="Proteomes" id="UP001597176">
    <property type="component" value="Unassembled WGS sequence"/>
</dbReference>
<sequence>MPQHDISVLKQRVQARLDDLGMTVAEATRRGKLPKDFIYDLLNDRKKSVRSDNIYKLALALDCDHGYLEGQQNYISIVDNIVDFDRPPVYIIGEAAVGVYVDKSSGSKYQRFAPDMPTLPPDTRFPAEGQVDLFIRGNSINRFAPSGYILRCVLIDHWPELIRPGDLIVVDRFKGDLRERAAWRIFGNEKYIEYRTDSDIRSETQAWRTPVKSEKVTPLGEDAIASVEDMSTDEHKPFAVVIFAYAEPRIRRMF</sequence>
<dbReference type="InterPro" id="IPR010982">
    <property type="entry name" value="Lambda_DNA-bd_dom_sf"/>
</dbReference>
<organism evidence="1 2">
    <name type="scientific">Methylobacterium marchantiae</name>
    <dbReference type="NCBI Taxonomy" id="600331"/>
    <lineage>
        <taxon>Bacteria</taxon>
        <taxon>Pseudomonadati</taxon>
        <taxon>Pseudomonadota</taxon>
        <taxon>Alphaproteobacteria</taxon>
        <taxon>Hyphomicrobiales</taxon>
        <taxon>Methylobacteriaceae</taxon>
        <taxon>Methylobacterium</taxon>
    </lineage>
</organism>
<protein>
    <submittedName>
        <fullName evidence="1">Helix-turn-helix domain-containing protein</fullName>
    </submittedName>
</protein>
<evidence type="ECO:0000313" key="1">
    <source>
        <dbReference type="EMBL" id="MFD1304121.1"/>
    </source>
</evidence>
<gene>
    <name evidence="1" type="ORF">ACFQ4G_21415</name>
</gene>
<dbReference type="Gene3D" id="1.10.260.40">
    <property type="entry name" value="lambda repressor-like DNA-binding domains"/>
    <property type="match status" value="1"/>
</dbReference>
<reference evidence="2" key="1">
    <citation type="journal article" date="2019" name="Int. J. Syst. Evol. Microbiol.">
        <title>The Global Catalogue of Microorganisms (GCM) 10K type strain sequencing project: providing services to taxonomists for standard genome sequencing and annotation.</title>
        <authorList>
            <consortium name="The Broad Institute Genomics Platform"/>
            <consortium name="The Broad Institute Genome Sequencing Center for Infectious Disease"/>
            <person name="Wu L."/>
            <person name="Ma J."/>
        </authorList>
    </citation>
    <scope>NUCLEOTIDE SEQUENCE [LARGE SCALE GENOMIC DNA]</scope>
    <source>
        <strain evidence="2">CCUG 56108</strain>
    </source>
</reference>
<keyword evidence="2" id="KW-1185">Reference proteome</keyword>
<evidence type="ECO:0000313" key="2">
    <source>
        <dbReference type="Proteomes" id="UP001597176"/>
    </source>
</evidence>
<comment type="caution">
    <text evidence="1">The sequence shown here is derived from an EMBL/GenBank/DDBJ whole genome shotgun (WGS) entry which is preliminary data.</text>
</comment>
<accession>A0ABW3X548</accession>
<dbReference type="SUPFAM" id="SSF47413">
    <property type="entry name" value="lambda repressor-like DNA-binding domains"/>
    <property type="match status" value="1"/>
</dbReference>
<name>A0ABW3X548_9HYPH</name>